<name>J7GB97_9CRYP</name>
<keyword evidence="1" id="KW-0472">Membrane</keyword>
<feature type="transmembrane region" description="Helical" evidence="1">
    <location>
        <begin position="129"/>
        <end position="150"/>
    </location>
</feature>
<evidence type="ECO:0000313" key="2">
    <source>
        <dbReference type="EMBL" id="AFP65690.1"/>
    </source>
</evidence>
<proteinExistence type="predicted"/>
<geneLocation type="nucleomorph" evidence="2"/>
<dbReference type="Proteomes" id="UP000243348">
    <property type="component" value="Nucleomorph 3"/>
</dbReference>
<protein>
    <recommendedName>
        <fullName evidence="4">Transmembrane protein</fullName>
    </recommendedName>
</protein>
<dbReference type="EMBL" id="CP003682">
    <property type="protein sequence ID" value="AFP65690.1"/>
    <property type="molecule type" value="Genomic_DNA"/>
</dbReference>
<keyword evidence="1" id="KW-1133">Transmembrane helix</keyword>
<evidence type="ECO:0000256" key="1">
    <source>
        <dbReference type="SAM" id="Phobius"/>
    </source>
</evidence>
<sequence>MKILNKKIKYSKTLLKKFYGRYILENLKKFDFFSEAKYQKFFLLFDKSVSFHDSKIIYQNLNLTFLIFHSFTQCDIFTGEILYDSIQVVFKYQKNIVLFSKNFKLSNNLGVFLLQKFTIERKSHETRIFFFYFPLIFLKLLKFENFFFFLENFFSIRFFSKKKIFQEQKNFQLTHFLTCMFNQKKFKKTRILDGMYLEKNLLISFFLNIFYTSFSNFSLKLIFFNFSIKNILKVYLKNLFKKFKKPIFNNKYIKHTNFVKKKLRLYCFIIFFQSLLLMIFIQQFFLMMVFFDKTFFACLLLKKNIHPLKNSINFLIKSYVF</sequence>
<keyword evidence="2" id="KW-0542">Nucleomorph</keyword>
<keyword evidence="1" id="KW-0812">Transmembrane</keyword>
<dbReference type="AlphaFoldDB" id="J7GB97"/>
<evidence type="ECO:0008006" key="4">
    <source>
        <dbReference type="Google" id="ProtNLM"/>
    </source>
</evidence>
<reference evidence="2 3" key="1">
    <citation type="journal article" date="2012" name="Genome Biol. Evol.">
        <title>Nucleomorph genome sequence of the cryptophyte alga Chroomonas mesostigmatica CCMP1168 reveals lineage-specific gene loss and genome complexity.</title>
        <authorList>
            <person name="Moore C.E."/>
            <person name="Curtis B."/>
            <person name="Mills T."/>
            <person name="Tanifuji G."/>
            <person name="Archibald J.M."/>
        </authorList>
    </citation>
    <scope>NUCLEOTIDE SEQUENCE [LARGE SCALE GENOMIC DNA]</scope>
    <source>
        <strain evidence="2 3">CCMP1168</strain>
    </source>
</reference>
<organism evidence="2 3">
    <name type="scientific">Chroomonas mesostigmatica CCMP1168</name>
    <dbReference type="NCBI Taxonomy" id="1195612"/>
    <lineage>
        <taxon>Eukaryota</taxon>
        <taxon>Cryptophyceae</taxon>
        <taxon>Pyrenomonadales</taxon>
        <taxon>Chroomonadaceae</taxon>
        <taxon>Chroomonas</taxon>
    </lineage>
</organism>
<feature type="transmembrane region" description="Helical" evidence="1">
    <location>
        <begin position="265"/>
        <end position="291"/>
    </location>
</feature>
<gene>
    <name evidence="2" type="ORF">CMESO_550</name>
</gene>
<accession>J7GB97</accession>
<feature type="transmembrane region" description="Helical" evidence="1">
    <location>
        <begin position="201"/>
        <end position="223"/>
    </location>
</feature>
<evidence type="ECO:0000313" key="3">
    <source>
        <dbReference type="Proteomes" id="UP000243348"/>
    </source>
</evidence>